<feature type="domain" description="CsbD-like" evidence="3">
    <location>
        <begin position="6"/>
        <end position="56"/>
    </location>
</feature>
<dbReference type="Gene3D" id="1.10.1470.10">
    <property type="entry name" value="YjbJ"/>
    <property type="match status" value="1"/>
</dbReference>
<comment type="similarity">
    <text evidence="1">Belongs to the UPF0337 (CsbD) family.</text>
</comment>
<keyword evidence="5" id="KW-1185">Reference proteome</keyword>
<reference evidence="4 5" key="1">
    <citation type="submission" date="2015-09" db="EMBL/GenBank/DDBJ databases">
        <title>Complete genome of Psychrobacter urativorans R10.10B.</title>
        <authorList>
            <person name="See-Too W.S."/>
            <person name="Chan K.G."/>
        </authorList>
    </citation>
    <scope>NUCLEOTIDE SEQUENCE [LARGE SCALE GENOMIC DNA]</scope>
    <source>
        <strain evidence="4 5">R10.10B</strain>
    </source>
</reference>
<dbReference type="PANTHER" id="PTHR34977">
    <property type="entry name" value="UPF0337 PROTEIN YJBJ"/>
    <property type="match status" value="1"/>
</dbReference>
<dbReference type="OrthoDB" id="9796058at2"/>
<evidence type="ECO:0000259" key="3">
    <source>
        <dbReference type="Pfam" id="PF05532"/>
    </source>
</evidence>
<feature type="region of interest" description="Disordered" evidence="2">
    <location>
        <begin position="41"/>
        <end position="67"/>
    </location>
</feature>
<dbReference type="InterPro" id="IPR008462">
    <property type="entry name" value="CsbD"/>
</dbReference>
<dbReference type="InterPro" id="IPR036629">
    <property type="entry name" value="YjbJ_sf"/>
</dbReference>
<protein>
    <recommendedName>
        <fullName evidence="3">CsbD-like domain-containing protein</fullName>
    </recommendedName>
</protein>
<accession>A0A0M5MJS1</accession>
<dbReference type="InterPro" id="IPR050423">
    <property type="entry name" value="UPF0337_stress_rsp"/>
</dbReference>
<dbReference type="PIRSF" id="PIRSF039008">
    <property type="entry name" value="YjbJ"/>
    <property type="match status" value="1"/>
</dbReference>
<organism evidence="4 5">
    <name type="scientific">Psychrobacter urativorans</name>
    <dbReference type="NCBI Taxonomy" id="45610"/>
    <lineage>
        <taxon>Bacteria</taxon>
        <taxon>Pseudomonadati</taxon>
        <taxon>Pseudomonadota</taxon>
        <taxon>Gammaproteobacteria</taxon>
        <taxon>Moraxellales</taxon>
        <taxon>Moraxellaceae</taxon>
        <taxon>Psychrobacter</taxon>
    </lineage>
</organism>
<dbReference type="InterPro" id="IPR026042">
    <property type="entry name" value="YjbJ"/>
</dbReference>
<evidence type="ECO:0000313" key="5">
    <source>
        <dbReference type="Proteomes" id="UP000059847"/>
    </source>
</evidence>
<evidence type="ECO:0000256" key="2">
    <source>
        <dbReference type="SAM" id="MobiDB-lite"/>
    </source>
</evidence>
<dbReference type="PANTHER" id="PTHR34977:SF1">
    <property type="entry name" value="UPF0337 PROTEIN YJBJ"/>
    <property type="match status" value="1"/>
</dbReference>
<gene>
    <name evidence="4" type="ORF">AOC03_07255</name>
</gene>
<name>A0A0M5MJS1_9GAMM</name>
<dbReference type="AlphaFoldDB" id="A0A0M5MJS1"/>
<dbReference type="KEGG" id="pur:AOC03_07255"/>
<dbReference type="RefSeq" id="WP_062534640.1">
    <property type="nucleotide sequence ID" value="NZ_CP012678.1"/>
</dbReference>
<dbReference type="STRING" id="45610.AOC03_07255"/>
<dbReference type="Pfam" id="PF05532">
    <property type="entry name" value="CsbD"/>
    <property type="match status" value="1"/>
</dbReference>
<evidence type="ECO:0000313" key="4">
    <source>
        <dbReference type="EMBL" id="ALF59862.1"/>
    </source>
</evidence>
<proteinExistence type="inferred from homology"/>
<dbReference type="Proteomes" id="UP000059847">
    <property type="component" value="Chromosome"/>
</dbReference>
<dbReference type="EMBL" id="CP012678">
    <property type="protein sequence ID" value="ALF59862.1"/>
    <property type="molecule type" value="Genomic_DNA"/>
</dbReference>
<evidence type="ECO:0000256" key="1">
    <source>
        <dbReference type="ARBA" id="ARBA00009129"/>
    </source>
</evidence>
<sequence>MNEHTLKGEWNQIKGAVKQKWADLTDDDLLHVEGSRDKLVGKVQERYGHSKDDAERQVDEWRDENKY</sequence>
<dbReference type="SUPFAM" id="SSF69047">
    <property type="entry name" value="Hypothetical protein YjbJ"/>
    <property type="match status" value="1"/>
</dbReference>